<name>L8E8S3_HUMAN</name>
<dbReference type="OrthoDB" id="10062814at2759"/>
<proteinExistence type="predicted"/>
<reference evidence="1" key="1">
    <citation type="journal article" date="2013" name="PLoS ONE">
        <title>Direct detection of alternative open reading frames translation products in human significantly expands the proteome.</title>
        <authorList>
            <person name="Vanderperre B."/>
            <person name="Lucier J.-F."/>
            <person name="Motard J."/>
            <person name="Tremblay G."/>
            <person name="Vanderperre S."/>
            <person name="Wisztorski M."/>
            <person name="Salzet M."/>
            <person name="Boisvert F.-M."/>
            <person name="Roucou X."/>
        </authorList>
    </citation>
    <scope>NUCLEOTIDE SEQUENCE</scope>
</reference>
<gene>
    <name evidence="1" type="primary">CAPRIN2</name>
</gene>
<organism evidence="1">
    <name type="scientific">Homo sapiens</name>
    <name type="common">Human</name>
    <dbReference type="NCBI Taxonomy" id="9606"/>
    <lineage>
        <taxon>Eukaryota</taxon>
        <taxon>Metazoa</taxon>
        <taxon>Chordata</taxon>
        <taxon>Craniata</taxon>
        <taxon>Vertebrata</taxon>
        <taxon>Euteleostomi</taxon>
        <taxon>Mammalia</taxon>
        <taxon>Eutheria</taxon>
        <taxon>Euarchontoglires</taxon>
        <taxon>Primates</taxon>
        <taxon>Haplorrhini</taxon>
        <taxon>Catarrhini</taxon>
        <taxon>Hominidae</taxon>
        <taxon>Homo</taxon>
    </lineage>
</organism>
<dbReference type="AlphaFoldDB" id="L8E8S3"/>
<dbReference type="ChiTaRS" id="CAPRIN2">
    <property type="organism name" value="human"/>
</dbReference>
<sequence>MLENQISQNVGICLLNQMVKRRNRSPLSPGRLLVSTRRYPSLQFP</sequence>
<dbReference type="EMBL" id="HF584208">
    <property type="protein sequence ID" value="CCQ43705.1"/>
    <property type="molecule type" value="Genomic_DNA"/>
</dbReference>
<protein>
    <submittedName>
        <fullName evidence="1">Alternative protein CAPRIN2</fullName>
    </submittedName>
</protein>
<evidence type="ECO:0000313" key="1">
    <source>
        <dbReference type="EMBL" id="CCQ43705.1"/>
    </source>
</evidence>
<accession>L8E8S3</accession>